<dbReference type="SUPFAM" id="SSF55620">
    <property type="entry name" value="Tetrahydrobiopterin biosynthesis enzymes-like"/>
    <property type="match status" value="1"/>
</dbReference>
<dbReference type="InterPro" id="IPR007115">
    <property type="entry name" value="6-PTP_synth/QueD"/>
</dbReference>
<comment type="pathway">
    <text evidence="1">Purine metabolism; 7-cyano-7-deazaguanine biosynthesis.</text>
</comment>
<gene>
    <name evidence="7" type="ORF">ADICEAN_01495</name>
</gene>
<dbReference type="EMBL" id="AODQ01000027">
    <property type="protein sequence ID" value="EMR03391.1"/>
    <property type="molecule type" value="Genomic_DNA"/>
</dbReference>
<dbReference type="UniPathway" id="UPA00391"/>
<evidence type="ECO:0000256" key="1">
    <source>
        <dbReference type="ARBA" id="ARBA00005061"/>
    </source>
</evidence>
<evidence type="ECO:0000256" key="6">
    <source>
        <dbReference type="ARBA" id="ARBA00048807"/>
    </source>
</evidence>
<dbReference type="Pfam" id="PF01242">
    <property type="entry name" value="PTPS"/>
    <property type="match status" value="1"/>
</dbReference>
<evidence type="ECO:0000256" key="5">
    <source>
        <dbReference type="ARBA" id="ARBA00031449"/>
    </source>
</evidence>
<sequence length="179" mass="20077">MNTIRISRTCAFYASYALQASDGHCKPIQAHYYKLRVTLLGTPKAAGPAGHGGLCMHFDDLKRFIEAFVVKPWEGALLLHQDAPAGLIESWKKIDKKLVLLPYQPTCENLLLDIRTTLLEHLPPGAILHSLRLSETDATYMEWNSADNTYLGYADEENEPEVNHALIMDSLSKANTSHW</sequence>
<evidence type="ECO:0000313" key="7">
    <source>
        <dbReference type="EMBL" id="EMR03391.1"/>
    </source>
</evidence>
<organism evidence="7 8">
    <name type="scientific">Cesiribacter andamanensis AMV16</name>
    <dbReference type="NCBI Taxonomy" id="1279009"/>
    <lineage>
        <taxon>Bacteria</taxon>
        <taxon>Pseudomonadati</taxon>
        <taxon>Bacteroidota</taxon>
        <taxon>Cytophagia</taxon>
        <taxon>Cytophagales</taxon>
        <taxon>Cesiribacteraceae</taxon>
        <taxon>Cesiribacter</taxon>
    </lineage>
</organism>
<comment type="similarity">
    <text evidence="2">Belongs to the PTPS family. QueD subfamily.</text>
</comment>
<dbReference type="GO" id="GO:0070497">
    <property type="term" value="F:6-carboxytetrahydropterin synthase activity"/>
    <property type="evidence" value="ECO:0007669"/>
    <property type="project" value="UniProtKB-EC"/>
</dbReference>
<dbReference type="RefSeq" id="WP_009194894.1">
    <property type="nucleotide sequence ID" value="NZ_AODQ01000027.1"/>
</dbReference>
<dbReference type="Proteomes" id="UP000011910">
    <property type="component" value="Unassembled WGS sequence"/>
</dbReference>
<proteinExistence type="inferred from homology"/>
<evidence type="ECO:0000256" key="3">
    <source>
        <dbReference type="ARBA" id="ARBA00012982"/>
    </source>
</evidence>
<dbReference type="Gene3D" id="3.30.479.10">
    <property type="entry name" value="6-pyruvoyl tetrahydropterin synthase/QueD"/>
    <property type="match status" value="1"/>
</dbReference>
<dbReference type="OrthoDB" id="9804698at2"/>
<keyword evidence="8" id="KW-1185">Reference proteome</keyword>
<dbReference type="InterPro" id="IPR038418">
    <property type="entry name" value="6-PTP_synth/QueD_sf"/>
</dbReference>
<reference evidence="7 8" key="1">
    <citation type="journal article" date="2013" name="Genome Announc.">
        <title>Draft Genome Sequence of Cesiribacter andamanensis Strain AMV16T, Isolated from a Soil Sample from a Mud Volcano in the Andaman Islands, India.</title>
        <authorList>
            <person name="Shivaji S."/>
            <person name="Ara S."/>
            <person name="Begum Z."/>
            <person name="Srinivas T.N."/>
            <person name="Singh A."/>
            <person name="Kumar Pinnaka A."/>
        </authorList>
    </citation>
    <scope>NUCLEOTIDE SEQUENCE [LARGE SCALE GENOMIC DNA]</scope>
    <source>
        <strain evidence="7 8">AMV16</strain>
    </source>
</reference>
<dbReference type="AlphaFoldDB" id="M7N854"/>
<name>M7N854_9BACT</name>
<evidence type="ECO:0000256" key="2">
    <source>
        <dbReference type="ARBA" id="ARBA00008900"/>
    </source>
</evidence>
<dbReference type="eggNOG" id="COG0720">
    <property type="taxonomic scope" value="Bacteria"/>
</dbReference>
<evidence type="ECO:0000256" key="4">
    <source>
        <dbReference type="ARBA" id="ARBA00018141"/>
    </source>
</evidence>
<evidence type="ECO:0000313" key="8">
    <source>
        <dbReference type="Proteomes" id="UP000011910"/>
    </source>
</evidence>
<accession>M7N854</accession>
<comment type="catalytic activity">
    <reaction evidence="6">
        <text>7,8-dihydroneopterin 3'-triphosphate + H2O = 6-carboxy-5,6,7,8-tetrahydropterin + triphosphate + acetaldehyde + 2 H(+)</text>
        <dbReference type="Rhea" id="RHEA:27966"/>
        <dbReference type="ChEBI" id="CHEBI:15343"/>
        <dbReference type="ChEBI" id="CHEBI:15377"/>
        <dbReference type="ChEBI" id="CHEBI:15378"/>
        <dbReference type="ChEBI" id="CHEBI:18036"/>
        <dbReference type="ChEBI" id="CHEBI:58462"/>
        <dbReference type="ChEBI" id="CHEBI:61032"/>
        <dbReference type="EC" id="4.1.2.50"/>
    </reaction>
</comment>
<protein>
    <recommendedName>
        <fullName evidence="4">6-carboxy-5,6,7,8-tetrahydropterin synthase</fullName>
        <ecNumber evidence="3">4.1.2.50</ecNumber>
    </recommendedName>
    <alternativeName>
        <fullName evidence="5">Queuosine biosynthesis protein QueD</fullName>
    </alternativeName>
</protein>
<dbReference type="EC" id="4.1.2.50" evidence="3"/>
<comment type="caution">
    <text evidence="7">The sequence shown here is derived from an EMBL/GenBank/DDBJ whole genome shotgun (WGS) entry which is preliminary data.</text>
</comment>
<dbReference type="STRING" id="1279009.ADICEAN_01495"/>